<dbReference type="Proteomes" id="UP000246991">
    <property type="component" value="Unassembled WGS sequence"/>
</dbReference>
<reference evidence="1 2" key="1">
    <citation type="submission" date="2018-03" db="EMBL/GenBank/DDBJ databases">
        <title>Genomes of Pezizomycetes fungi and the evolution of truffles.</title>
        <authorList>
            <person name="Murat C."/>
            <person name="Payen T."/>
            <person name="Noel B."/>
            <person name="Kuo A."/>
            <person name="Martin F.M."/>
        </authorList>
    </citation>
    <scope>NUCLEOTIDE SEQUENCE [LARGE SCALE GENOMIC DNA]</scope>
    <source>
        <strain evidence="1">091103-1</strain>
    </source>
</reference>
<dbReference type="AlphaFoldDB" id="A0A317SLR1"/>
<sequence>MQYRGPRVFTREILEHTMQARLGNAGHYIVYGPITQKQFTSIDHIRDTHHRGLRFMYLKDEQTLVIKVKIPRQEMANSMFEGLVTIKTVQGGLLWKLIPMGSPTMIAPSGLKEPDYSFKPESRPGRDSWPTLVIETALFDSQTRLLADTTWWLENGDGQVKIVIAISVSRAEMRMHIEKWENVCAPGRRVTPAHPNRLMPMPAKTQEIDIAGDVVFGAPLKLEFEKLMLRRPGDGETDIIFGIQDLQHFATNFWLNTQ</sequence>
<keyword evidence="2" id="KW-1185">Reference proteome</keyword>
<protein>
    <submittedName>
        <fullName evidence="1">Uncharacterized protein</fullName>
    </submittedName>
</protein>
<organism evidence="1 2">
    <name type="scientific">Tuber magnatum</name>
    <name type="common">white Piedmont truffle</name>
    <dbReference type="NCBI Taxonomy" id="42249"/>
    <lineage>
        <taxon>Eukaryota</taxon>
        <taxon>Fungi</taxon>
        <taxon>Dikarya</taxon>
        <taxon>Ascomycota</taxon>
        <taxon>Pezizomycotina</taxon>
        <taxon>Pezizomycetes</taxon>
        <taxon>Pezizales</taxon>
        <taxon>Tuberaceae</taxon>
        <taxon>Tuber</taxon>
    </lineage>
</organism>
<dbReference type="EMBL" id="PYWC01000046">
    <property type="protein sequence ID" value="PWW75399.1"/>
    <property type="molecule type" value="Genomic_DNA"/>
</dbReference>
<gene>
    <name evidence="1" type="ORF">C7212DRAFT_203032</name>
</gene>
<comment type="caution">
    <text evidence="1">The sequence shown here is derived from an EMBL/GenBank/DDBJ whole genome shotgun (WGS) entry which is preliminary data.</text>
</comment>
<name>A0A317SLR1_9PEZI</name>
<evidence type="ECO:0000313" key="2">
    <source>
        <dbReference type="Proteomes" id="UP000246991"/>
    </source>
</evidence>
<dbReference type="OrthoDB" id="76567at2759"/>
<accession>A0A317SLR1</accession>
<evidence type="ECO:0000313" key="1">
    <source>
        <dbReference type="EMBL" id="PWW75399.1"/>
    </source>
</evidence>
<proteinExistence type="predicted"/>